<feature type="coiled-coil region" evidence="1">
    <location>
        <begin position="197"/>
        <end position="231"/>
    </location>
</feature>
<reference evidence="2 3" key="1">
    <citation type="journal article" date="2019" name="Int. J. Syst. Evol. Microbiol.">
        <title>The Global Catalogue of Microorganisms (GCM) 10K type strain sequencing project: providing services to taxonomists for standard genome sequencing and annotation.</title>
        <authorList>
            <consortium name="The Broad Institute Genomics Platform"/>
            <consortium name="The Broad Institute Genome Sequencing Center for Infectious Disease"/>
            <person name="Wu L."/>
            <person name="Ma J."/>
        </authorList>
    </citation>
    <scope>NUCLEOTIDE SEQUENCE [LARGE SCALE GENOMIC DNA]</scope>
    <source>
        <strain evidence="2 3">JCM 16013</strain>
    </source>
</reference>
<keyword evidence="1" id="KW-0175">Coiled coil</keyword>
<evidence type="ECO:0000256" key="1">
    <source>
        <dbReference type="SAM" id="Coils"/>
    </source>
</evidence>
<organism evidence="2 3">
    <name type="scientific">Catenulispora subtropica</name>
    <dbReference type="NCBI Taxonomy" id="450798"/>
    <lineage>
        <taxon>Bacteria</taxon>
        <taxon>Bacillati</taxon>
        <taxon>Actinomycetota</taxon>
        <taxon>Actinomycetes</taxon>
        <taxon>Catenulisporales</taxon>
        <taxon>Catenulisporaceae</taxon>
        <taxon>Catenulispora</taxon>
    </lineage>
</organism>
<comment type="caution">
    <text evidence="2">The sequence shown here is derived from an EMBL/GenBank/DDBJ whole genome shotgun (WGS) entry which is preliminary data.</text>
</comment>
<dbReference type="Pfam" id="PF12532">
    <property type="entry name" value="DUF3732"/>
    <property type="match status" value="1"/>
</dbReference>
<protein>
    <submittedName>
        <fullName evidence="2">DUF3732 domain-containing protein</fullName>
    </submittedName>
</protein>
<dbReference type="Proteomes" id="UP001499854">
    <property type="component" value="Unassembled WGS sequence"/>
</dbReference>
<keyword evidence="3" id="KW-1185">Reference proteome</keyword>
<gene>
    <name evidence="2" type="ORF">GCM10009838_20440</name>
</gene>
<accession>A0ABN2R499</accession>
<proteinExistence type="predicted"/>
<dbReference type="EMBL" id="BAAAQM010000009">
    <property type="protein sequence ID" value="GAA1963335.1"/>
    <property type="molecule type" value="Genomic_DNA"/>
</dbReference>
<sequence length="656" mass="72280">MQILAIVLYSSTGARRVLPFVPGKLNIVTGGSKTGKSALLDIVEFCLGRDDVQMSIGPITQTVAWYAVLFEVGDGRVFAARPAPAQGKGSTVRAMLRFGTELEPLDFAELRADIDSTSLREQLGRRIGIEENLHEPPRGSTRAPLEAHIGHAALLCLQSQSEIADRNLLFHRQGEPFMAQALKDTIPYFLGAVARDQALKRAQLQAARRELSRAEAEYRRAEEAHRSADSSLSSLWREAYALGLVAPLEQPERLAAVSALHAAVTSEQPARDLDPETAERLAALDTEREDLRQQLRNVSGDREVLLQQGTAEHSYTGAVATQTARLESLNLLGLAGNGDGATDDETHMRCPVCQSTLRQPDPQTVDLEVSLRGLQAQLANIDATQPARRAAITALDERVADLRARLRAADAAHRSITAGAAVAEQLALDARIAFARGRIHASLQALPAASDAEVRRLAELRDAVADHVRALESELDPDEEREQLTSRLNVIGRDMTLWANRLELEHAGADVRLDLTKLTVVADTELGSAPLSRIGSGENWVGYHLLAHLALHRYFVRRNRPVPRILILDQPTQAWYQSEVDKQSGVLNRDSDGETVSRMFRLIYELVQELAPDLQIIVCDHANLPEPWFQESVEHNFRNGVKLIPQTWIDEARSPS</sequence>
<feature type="coiled-coil region" evidence="1">
    <location>
        <begin position="281"/>
        <end position="308"/>
    </location>
</feature>
<name>A0ABN2R499_9ACTN</name>
<evidence type="ECO:0000313" key="3">
    <source>
        <dbReference type="Proteomes" id="UP001499854"/>
    </source>
</evidence>
<dbReference type="InterPro" id="IPR022205">
    <property type="entry name" value="DUF3732"/>
</dbReference>
<evidence type="ECO:0000313" key="2">
    <source>
        <dbReference type="EMBL" id="GAA1963335.1"/>
    </source>
</evidence>
<dbReference type="RefSeq" id="WP_344656708.1">
    <property type="nucleotide sequence ID" value="NZ_BAAAQM010000009.1"/>
</dbReference>